<dbReference type="PANTHER" id="PTHR47053:SF1">
    <property type="entry name" value="MUREIN DD-ENDOPEPTIDASE MEPH-RELATED"/>
    <property type="match status" value="1"/>
</dbReference>
<dbReference type="InterPro" id="IPR041382">
    <property type="entry name" value="SH3_16"/>
</dbReference>
<dbReference type="GO" id="GO:0008234">
    <property type="term" value="F:cysteine-type peptidase activity"/>
    <property type="evidence" value="ECO:0007669"/>
    <property type="project" value="UniProtKB-KW"/>
</dbReference>
<dbReference type="Proteomes" id="UP000248198">
    <property type="component" value="Unassembled WGS sequence"/>
</dbReference>
<evidence type="ECO:0000256" key="4">
    <source>
        <dbReference type="ARBA" id="ARBA00022807"/>
    </source>
</evidence>
<keyword evidence="4" id="KW-0788">Thiol protease</keyword>
<dbReference type="EMBL" id="QKLU01000004">
    <property type="protein sequence ID" value="PYF73874.1"/>
    <property type="molecule type" value="Genomic_DNA"/>
</dbReference>
<sequence length="260" mass="29601">MEQQFGVCRVSIAPLRSEPRDQAEIVSQLLFGDFVEITEKTEKWWRVKNAFDDYEGWMDFKQLELLSAESYVRYGNSNYLAPAALNNSLIAEDGSRFYLGASSSLPDFRDGYCHLGDKRFKVDFEPLQVNYKEPAGALSNLALFFQNAPYLWGGRTLFGIDCSGFVQSVFKMAGVKLKRDASQQAEEGTLVDFLPEARMGDVAFFDNPEGRITHVGILLNHHEIIHASGKVRIDPIDDQGIFNKELNKYTHQLRIIKRFI</sequence>
<dbReference type="Pfam" id="PF00877">
    <property type="entry name" value="NLPC_P60"/>
    <property type="match status" value="1"/>
</dbReference>
<evidence type="ECO:0000313" key="6">
    <source>
        <dbReference type="EMBL" id="PYF73874.1"/>
    </source>
</evidence>
<dbReference type="RefSeq" id="WP_110830564.1">
    <property type="nucleotide sequence ID" value="NZ_QKLU01000004.1"/>
</dbReference>
<dbReference type="OrthoDB" id="9813368at2"/>
<dbReference type="PANTHER" id="PTHR47053">
    <property type="entry name" value="MUREIN DD-ENDOPEPTIDASE MEPH-RELATED"/>
    <property type="match status" value="1"/>
</dbReference>
<dbReference type="GO" id="GO:0006508">
    <property type="term" value="P:proteolysis"/>
    <property type="evidence" value="ECO:0007669"/>
    <property type="project" value="UniProtKB-KW"/>
</dbReference>
<accession>A0A318UBX3</accession>
<dbReference type="InterPro" id="IPR038765">
    <property type="entry name" value="Papain-like_cys_pep_sf"/>
</dbReference>
<keyword evidence="2" id="KW-0645">Protease</keyword>
<dbReference type="Gene3D" id="2.30.30.40">
    <property type="entry name" value="SH3 Domains"/>
    <property type="match status" value="1"/>
</dbReference>
<reference evidence="6 7" key="1">
    <citation type="submission" date="2018-06" db="EMBL/GenBank/DDBJ databases">
        <title>Genomic Encyclopedia of Archaeal and Bacterial Type Strains, Phase II (KMG-II): from individual species to whole genera.</title>
        <authorList>
            <person name="Goeker M."/>
        </authorList>
    </citation>
    <scope>NUCLEOTIDE SEQUENCE [LARGE SCALE GENOMIC DNA]</scope>
    <source>
        <strain evidence="6 7">DSM 27372</strain>
    </source>
</reference>
<comment type="caution">
    <text evidence="6">The sequence shown here is derived from an EMBL/GenBank/DDBJ whole genome shotgun (WGS) entry which is preliminary data.</text>
</comment>
<dbReference type="InterPro" id="IPR000064">
    <property type="entry name" value="NLP_P60_dom"/>
</dbReference>
<keyword evidence="3" id="KW-0378">Hydrolase</keyword>
<evidence type="ECO:0000256" key="3">
    <source>
        <dbReference type="ARBA" id="ARBA00022801"/>
    </source>
</evidence>
<evidence type="ECO:0000256" key="1">
    <source>
        <dbReference type="ARBA" id="ARBA00007074"/>
    </source>
</evidence>
<organism evidence="6 7">
    <name type="scientific">Pedobacter nutrimenti</name>
    <dbReference type="NCBI Taxonomy" id="1241337"/>
    <lineage>
        <taxon>Bacteria</taxon>
        <taxon>Pseudomonadati</taxon>
        <taxon>Bacteroidota</taxon>
        <taxon>Sphingobacteriia</taxon>
        <taxon>Sphingobacteriales</taxon>
        <taxon>Sphingobacteriaceae</taxon>
        <taxon>Pedobacter</taxon>
    </lineage>
</organism>
<feature type="domain" description="NlpC/P60" evidence="5">
    <location>
        <begin position="131"/>
        <end position="260"/>
    </location>
</feature>
<dbReference type="Gene3D" id="3.90.1720.10">
    <property type="entry name" value="endopeptidase domain like (from Nostoc punctiforme)"/>
    <property type="match status" value="1"/>
</dbReference>
<evidence type="ECO:0000313" key="7">
    <source>
        <dbReference type="Proteomes" id="UP000248198"/>
    </source>
</evidence>
<dbReference type="SUPFAM" id="SSF54001">
    <property type="entry name" value="Cysteine proteinases"/>
    <property type="match status" value="1"/>
</dbReference>
<proteinExistence type="inferred from homology"/>
<keyword evidence="7" id="KW-1185">Reference proteome</keyword>
<evidence type="ECO:0000259" key="5">
    <source>
        <dbReference type="PROSITE" id="PS51935"/>
    </source>
</evidence>
<dbReference type="InterPro" id="IPR051202">
    <property type="entry name" value="Peptidase_C40"/>
</dbReference>
<dbReference type="PROSITE" id="PS51935">
    <property type="entry name" value="NLPC_P60"/>
    <property type="match status" value="1"/>
</dbReference>
<dbReference type="Pfam" id="PF18348">
    <property type="entry name" value="SH3_16"/>
    <property type="match status" value="1"/>
</dbReference>
<protein>
    <submittedName>
        <fullName evidence="6">SH3 domain-containing protein</fullName>
    </submittedName>
</protein>
<name>A0A318UBX3_9SPHI</name>
<gene>
    <name evidence="6" type="ORF">B0O44_10444</name>
</gene>
<comment type="similarity">
    <text evidence="1">Belongs to the peptidase C40 family.</text>
</comment>
<evidence type="ECO:0000256" key="2">
    <source>
        <dbReference type="ARBA" id="ARBA00022670"/>
    </source>
</evidence>
<dbReference type="AlphaFoldDB" id="A0A318UBX3"/>